<dbReference type="Proteomes" id="UP000030982">
    <property type="component" value="Unassembled WGS sequence"/>
</dbReference>
<evidence type="ECO:0000313" key="3">
    <source>
        <dbReference type="Proteomes" id="UP000030982"/>
    </source>
</evidence>
<evidence type="ECO:0000313" key="2">
    <source>
        <dbReference type="EMBL" id="KHL04196.1"/>
    </source>
</evidence>
<feature type="compositionally biased region" description="Basic and acidic residues" evidence="1">
    <location>
        <begin position="1"/>
        <end position="11"/>
    </location>
</feature>
<sequence length="114" mass="12678">MKFHGLNDRRRPPVHYEALPASSPGADDAVEGDLLRGRDGYLFKDTDGEEWWVMFSAKEGQILACANVDDDEAEEVRILASGISREKADEAFRRFPPGSLEDAARLAAGLEERE</sequence>
<proteinExistence type="predicted"/>
<dbReference type="RefSeq" id="WP_043121270.1">
    <property type="nucleotide sequence ID" value="NZ_JTDL01000082.1"/>
</dbReference>
<keyword evidence="3" id="KW-1185">Reference proteome</keyword>
<comment type="caution">
    <text evidence="2">The sequence shown here is derived from an EMBL/GenBank/DDBJ whole genome shotgun (WGS) entry which is preliminary data.</text>
</comment>
<protein>
    <submittedName>
        <fullName evidence="2">Uncharacterized protein</fullName>
    </submittedName>
</protein>
<gene>
    <name evidence="2" type="ORF">LK10_06480</name>
</gene>
<reference evidence="2 3" key="1">
    <citation type="submission" date="2014-09" db="EMBL/GenBank/DDBJ databases">
        <title>Genome sequence of Sinomonas sp. MUSC 117.</title>
        <authorList>
            <person name="Lee L.-H."/>
        </authorList>
    </citation>
    <scope>NUCLEOTIDE SEQUENCE [LARGE SCALE GENOMIC DNA]</scope>
    <source>
        <strain evidence="2 3">MUSC 117</strain>
    </source>
</reference>
<dbReference type="EMBL" id="JTDL01000082">
    <property type="protein sequence ID" value="KHL04196.1"/>
    <property type="molecule type" value="Genomic_DNA"/>
</dbReference>
<dbReference type="AlphaFoldDB" id="A0A0B2ALI0"/>
<organism evidence="2 3">
    <name type="scientific">Sinomonas humi</name>
    <dbReference type="NCBI Taxonomy" id="1338436"/>
    <lineage>
        <taxon>Bacteria</taxon>
        <taxon>Bacillati</taxon>
        <taxon>Actinomycetota</taxon>
        <taxon>Actinomycetes</taxon>
        <taxon>Micrococcales</taxon>
        <taxon>Micrococcaceae</taxon>
        <taxon>Sinomonas</taxon>
    </lineage>
</organism>
<feature type="region of interest" description="Disordered" evidence="1">
    <location>
        <begin position="1"/>
        <end position="31"/>
    </location>
</feature>
<dbReference type="OrthoDB" id="4946186at2"/>
<name>A0A0B2ALI0_9MICC</name>
<evidence type="ECO:0000256" key="1">
    <source>
        <dbReference type="SAM" id="MobiDB-lite"/>
    </source>
</evidence>
<accession>A0A0B2ALI0</accession>